<dbReference type="GO" id="GO:0003677">
    <property type="term" value="F:DNA binding"/>
    <property type="evidence" value="ECO:0007669"/>
    <property type="project" value="UniProtKB-KW"/>
</dbReference>
<dbReference type="AlphaFoldDB" id="A0A3N2AXI4"/>
<keyword evidence="8" id="KW-1185">Reference proteome</keyword>
<evidence type="ECO:0000256" key="2">
    <source>
        <dbReference type="ARBA" id="ARBA00023015"/>
    </source>
</evidence>
<dbReference type="NCBIfam" id="NF002964">
    <property type="entry name" value="PRK03635.1"/>
    <property type="match status" value="1"/>
</dbReference>
<evidence type="ECO:0000256" key="3">
    <source>
        <dbReference type="ARBA" id="ARBA00023125"/>
    </source>
</evidence>
<accession>A0A3N2AXI4</accession>
<evidence type="ECO:0000313" key="8">
    <source>
        <dbReference type="Proteomes" id="UP000275456"/>
    </source>
</evidence>
<dbReference type="SUPFAM" id="SSF46785">
    <property type="entry name" value="Winged helix' DNA-binding domain"/>
    <property type="match status" value="1"/>
</dbReference>
<dbReference type="EMBL" id="RKHJ01000001">
    <property type="protein sequence ID" value="ROR67472.1"/>
    <property type="molecule type" value="Genomic_DNA"/>
</dbReference>
<dbReference type="Gene3D" id="3.40.190.290">
    <property type="match status" value="1"/>
</dbReference>
<proteinExistence type="inferred from homology"/>
<reference evidence="7 8" key="1">
    <citation type="submission" date="2018-11" db="EMBL/GenBank/DDBJ databases">
        <title>Sequencing the genomes of 1000 actinobacteria strains.</title>
        <authorList>
            <person name="Klenk H.-P."/>
        </authorList>
    </citation>
    <scope>NUCLEOTIDE SEQUENCE [LARGE SCALE GENOMIC DNA]</scope>
    <source>
        <strain evidence="7 8">DSM 9580</strain>
    </source>
</reference>
<keyword evidence="2" id="KW-0805">Transcription regulation</keyword>
<dbReference type="PANTHER" id="PTHR30579:SF2">
    <property type="entry name" value="HTH-TYPE TRANSCRIPTIONAL REGULATOR ARGP"/>
    <property type="match status" value="1"/>
</dbReference>
<keyword evidence="5" id="KW-0804">Transcription</keyword>
<name>A0A3N2AXI4_9MICO</name>
<dbReference type="Proteomes" id="UP000275456">
    <property type="component" value="Unassembled WGS sequence"/>
</dbReference>
<evidence type="ECO:0000313" key="7">
    <source>
        <dbReference type="EMBL" id="ROR67472.1"/>
    </source>
</evidence>
<dbReference type="RefSeq" id="WP_123698328.1">
    <property type="nucleotide sequence ID" value="NZ_RKHJ01000001.1"/>
</dbReference>
<dbReference type="NCBIfam" id="TIGR03298">
    <property type="entry name" value="argP"/>
    <property type="match status" value="1"/>
</dbReference>
<evidence type="ECO:0000256" key="4">
    <source>
        <dbReference type="ARBA" id="ARBA00023159"/>
    </source>
</evidence>
<sequence>MDLPLDHLRTLAAVVDAGTLDRAAVQLAVSPSAVSQRIRAIEQRVGRVVLQRTKPVRATEAGEALVRLARQLALLEHDARIALGDDTLAQRVPLAVNADSLITWFLPALAAVTAERSVTFDIHREDQERTAQLLEAGTVMGAVTSQREPVAGCVASPLGRMRYVPIASRALAERWFSRGLSRAALEAAPIVDFDRHDTLQAKFAHRHGARSEAPRHVISASAEFAEAVRMGLGWGMLLPGQFEAGLADGSLVQLAETGVEVPLWWQRWNLSSPLLDLVTDAVQSAARTSPALV</sequence>
<dbReference type="Gene3D" id="1.10.10.10">
    <property type="entry name" value="Winged helix-like DNA-binding domain superfamily/Winged helix DNA-binding domain"/>
    <property type="match status" value="1"/>
</dbReference>
<dbReference type="OrthoDB" id="3252676at2"/>
<dbReference type="InterPro" id="IPR005119">
    <property type="entry name" value="LysR_subst-bd"/>
</dbReference>
<keyword evidence="4" id="KW-0010">Activator</keyword>
<dbReference type="InterPro" id="IPR017685">
    <property type="entry name" value="ArgP"/>
</dbReference>
<dbReference type="Pfam" id="PF00126">
    <property type="entry name" value="HTH_1"/>
    <property type="match status" value="1"/>
</dbReference>
<dbReference type="PROSITE" id="PS50931">
    <property type="entry name" value="HTH_LYSR"/>
    <property type="match status" value="1"/>
</dbReference>
<keyword evidence="3" id="KW-0238">DNA-binding</keyword>
<dbReference type="InterPro" id="IPR036390">
    <property type="entry name" value="WH_DNA-bd_sf"/>
</dbReference>
<organism evidence="7 8">
    <name type="scientific">Agrococcus jenensis</name>
    <dbReference type="NCBI Taxonomy" id="46353"/>
    <lineage>
        <taxon>Bacteria</taxon>
        <taxon>Bacillati</taxon>
        <taxon>Actinomycetota</taxon>
        <taxon>Actinomycetes</taxon>
        <taxon>Micrococcales</taxon>
        <taxon>Microbacteriaceae</taxon>
        <taxon>Agrococcus</taxon>
    </lineage>
</organism>
<dbReference type="GO" id="GO:0003700">
    <property type="term" value="F:DNA-binding transcription factor activity"/>
    <property type="evidence" value="ECO:0007669"/>
    <property type="project" value="InterPro"/>
</dbReference>
<evidence type="ECO:0000256" key="5">
    <source>
        <dbReference type="ARBA" id="ARBA00023163"/>
    </source>
</evidence>
<dbReference type="NCBIfam" id="NF009888">
    <property type="entry name" value="PRK13348.1"/>
    <property type="match status" value="1"/>
</dbReference>
<dbReference type="InterPro" id="IPR036388">
    <property type="entry name" value="WH-like_DNA-bd_sf"/>
</dbReference>
<dbReference type="PANTHER" id="PTHR30579">
    <property type="entry name" value="TRANSCRIPTIONAL REGULATOR"/>
    <property type="match status" value="1"/>
</dbReference>
<evidence type="ECO:0000259" key="6">
    <source>
        <dbReference type="PROSITE" id="PS50931"/>
    </source>
</evidence>
<protein>
    <submittedName>
        <fullName evidence="7">LysR family transcriptional regulator</fullName>
    </submittedName>
</protein>
<comment type="caution">
    <text evidence="7">The sequence shown here is derived from an EMBL/GenBank/DDBJ whole genome shotgun (WGS) entry which is preliminary data.</text>
</comment>
<dbReference type="SUPFAM" id="SSF53850">
    <property type="entry name" value="Periplasmic binding protein-like II"/>
    <property type="match status" value="1"/>
</dbReference>
<comment type="similarity">
    <text evidence="1">Belongs to the LysR transcriptional regulatory family.</text>
</comment>
<dbReference type="Pfam" id="PF03466">
    <property type="entry name" value="LysR_substrate"/>
    <property type="match status" value="1"/>
</dbReference>
<dbReference type="InterPro" id="IPR000847">
    <property type="entry name" value="LysR_HTH_N"/>
</dbReference>
<feature type="domain" description="HTH lysR-type" evidence="6">
    <location>
        <begin position="1"/>
        <end position="59"/>
    </location>
</feature>
<evidence type="ECO:0000256" key="1">
    <source>
        <dbReference type="ARBA" id="ARBA00009437"/>
    </source>
</evidence>
<gene>
    <name evidence="7" type="ORF">EDD26_2886</name>
</gene>
<dbReference type="InterPro" id="IPR050176">
    <property type="entry name" value="LTTR"/>
</dbReference>